<dbReference type="Pfam" id="PF07690">
    <property type="entry name" value="MFS_1"/>
    <property type="match status" value="1"/>
</dbReference>
<dbReference type="InterPro" id="IPR011701">
    <property type="entry name" value="MFS"/>
</dbReference>
<evidence type="ECO:0000256" key="3">
    <source>
        <dbReference type="ARBA" id="ARBA00022989"/>
    </source>
</evidence>
<proteinExistence type="predicted"/>
<feature type="transmembrane region" description="Helical" evidence="5">
    <location>
        <begin position="125"/>
        <end position="141"/>
    </location>
</feature>
<feature type="transmembrane region" description="Helical" evidence="5">
    <location>
        <begin position="93"/>
        <end position="119"/>
    </location>
</feature>
<feature type="transmembrane region" description="Helical" evidence="5">
    <location>
        <begin position="281"/>
        <end position="306"/>
    </location>
</feature>
<protein>
    <submittedName>
        <fullName evidence="7">MFS transporter</fullName>
    </submittedName>
</protein>
<gene>
    <name evidence="7" type="ORF">C6T65_21960</name>
</gene>
<feature type="transmembrane region" description="Helical" evidence="5">
    <location>
        <begin position="240"/>
        <end position="261"/>
    </location>
</feature>
<feature type="transmembrane region" description="Helical" evidence="5">
    <location>
        <begin position="213"/>
        <end position="234"/>
    </location>
</feature>
<evidence type="ECO:0000313" key="7">
    <source>
        <dbReference type="EMBL" id="PRH40260.1"/>
    </source>
</evidence>
<dbReference type="PANTHER" id="PTHR42718">
    <property type="entry name" value="MAJOR FACILITATOR SUPERFAMILY MULTIDRUG TRANSPORTER MFSC"/>
    <property type="match status" value="1"/>
</dbReference>
<dbReference type="InterPro" id="IPR005829">
    <property type="entry name" value="Sugar_transporter_CS"/>
</dbReference>
<dbReference type="Gene3D" id="1.20.1250.20">
    <property type="entry name" value="MFS general substrate transporter like domains"/>
    <property type="match status" value="1"/>
</dbReference>
<evidence type="ECO:0000256" key="2">
    <source>
        <dbReference type="ARBA" id="ARBA00022692"/>
    </source>
</evidence>
<dbReference type="PANTHER" id="PTHR42718:SF49">
    <property type="entry name" value="EXPORT PROTEIN"/>
    <property type="match status" value="1"/>
</dbReference>
<dbReference type="InterPro" id="IPR020846">
    <property type="entry name" value="MFS_dom"/>
</dbReference>
<dbReference type="PROSITE" id="PS00216">
    <property type="entry name" value="SUGAR_TRANSPORT_1"/>
    <property type="match status" value="1"/>
</dbReference>
<dbReference type="GO" id="GO:0022857">
    <property type="term" value="F:transmembrane transporter activity"/>
    <property type="evidence" value="ECO:0007669"/>
    <property type="project" value="InterPro"/>
</dbReference>
<comment type="caution">
    <text evidence="7">The sequence shown here is derived from an EMBL/GenBank/DDBJ whole genome shotgun (WGS) entry which is preliminary data.</text>
</comment>
<evidence type="ECO:0000256" key="1">
    <source>
        <dbReference type="ARBA" id="ARBA00004141"/>
    </source>
</evidence>
<feature type="transmembrane region" description="Helical" evidence="5">
    <location>
        <begin position="60"/>
        <end position="81"/>
    </location>
</feature>
<evidence type="ECO:0000259" key="6">
    <source>
        <dbReference type="PROSITE" id="PS50850"/>
    </source>
</evidence>
<dbReference type="AlphaFoldDB" id="A0AA45BB77"/>
<organism evidence="7 8">
    <name type="scientific">Burkholderia vietnamiensis</name>
    <dbReference type="NCBI Taxonomy" id="60552"/>
    <lineage>
        <taxon>Bacteria</taxon>
        <taxon>Pseudomonadati</taxon>
        <taxon>Pseudomonadota</taxon>
        <taxon>Betaproteobacteria</taxon>
        <taxon>Burkholderiales</taxon>
        <taxon>Burkholderiaceae</taxon>
        <taxon>Burkholderia</taxon>
        <taxon>Burkholderia cepacia complex</taxon>
    </lineage>
</organism>
<feature type="domain" description="Major facilitator superfamily (MFS) profile" evidence="6">
    <location>
        <begin position="27"/>
        <end position="519"/>
    </location>
</feature>
<name>A0AA45BB77_BURVI</name>
<dbReference type="RefSeq" id="WP_060081699.1">
    <property type="nucleotide sequence ID" value="NZ_LPCS01000093.1"/>
</dbReference>
<reference evidence="7 8" key="1">
    <citation type="submission" date="2018-03" db="EMBL/GenBank/DDBJ databases">
        <authorList>
            <person name="Nguyen K."/>
            <person name="Fouts D."/>
            <person name="Sutton G."/>
        </authorList>
    </citation>
    <scope>NUCLEOTIDE SEQUENCE [LARGE SCALE GENOMIC DNA]</scope>
    <source>
        <strain evidence="7 8">AU3578</strain>
    </source>
</reference>
<evidence type="ECO:0000256" key="4">
    <source>
        <dbReference type="ARBA" id="ARBA00023136"/>
    </source>
</evidence>
<comment type="subcellular location">
    <subcellularLocation>
        <location evidence="1">Membrane</location>
        <topology evidence="1">Multi-pass membrane protein</topology>
    </subcellularLocation>
</comment>
<feature type="transmembrane region" description="Helical" evidence="5">
    <location>
        <begin position="489"/>
        <end position="515"/>
    </location>
</feature>
<dbReference type="GO" id="GO:0016020">
    <property type="term" value="C:membrane"/>
    <property type="evidence" value="ECO:0007669"/>
    <property type="project" value="UniProtKB-SubCell"/>
</dbReference>
<evidence type="ECO:0000313" key="8">
    <source>
        <dbReference type="Proteomes" id="UP000237632"/>
    </source>
</evidence>
<keyword evidence="4 5" id="KW-0472">Membrane</keyword>
<feature type="transmembrane region" description="Helical" evidence="5">
    <location>
        <begin position="153"/>
        <end position="174"/>
    </location>
</feature>
<dbReference type="InterPro" id="IPR036259">
    <property type="entry name" value="MFS_trans_sf"/>
</dbReference>
<dbReference type="Gene3D" id="1.20.1720.10">
    <property type="entry name" value="Multidrug resistance protein D"/>
    <property type="match status" value="1"/>
</dbReference>
<evidence type="ECO:0000256" key="5">
    <source>
        <dbReference type="SAM" id="Phobius"/>
    </source>
</evidence>
<keyword evidence="2 5" id="KW-0812">Transmembrane</keyword>
<feature type="transmembrane region" description="Helical" evidence="5">
    <location>
        <begin position="346"/>
        <end position="365"/>
    </location>
</feature>
<dbReference type="CDD" id="cd17321">
    <property type="entry name" value="MFS_MMR_MDR_like"/>
    <property type="match status" value="1"/>
</dbReference>
<dbReference type="PROSITE" id="PS50850">
    <property type="entry name" value="MFS"/>
    <property type="match status" value="1"/>
</dbReference>
<accession>A0AA45BB77</accession>
<sequence length="524" mass="52840">MPQPSPVSPMSSVSRSGGGAGAPAAATLAVASATCSLIVLDTNVVAVSLPSIARGFHASFAEIEWVVSAYMTAFAACLLPAGGLADRFGRKRMLAAGLALFALASLGCGLAPSAAWLIAARAVKGGGAAMLLTAALAVIANRFPDGRERARAWAIWGMCMGIATALAPLIGGAITQWIGWRWVFLLNLPACALLAAGLRAAIAESRDPHATRVDAPGSLLFGAALACAIAALIGAPSHGWLTGATLGRLGLAAALSTAFVAVERRHARPMVDLALFGQPRFVGAVVAMFGYAACAQVMMTFLPLYLQNAFGMSAIDAGLGMLPFALAMIVGPSLGAKLAARMSSGGVLAGGLALIGVGNLATALLTAGADYRLVALGICVTGCGAGIMNGDTQKAIIACVPRNRTGMASGISTTTRFSAIVTAVGVLGAVLAASTHAQLVRRLSAMPDVRAFVDARFMSSLLAGDLTQALARLPPTAARVLHDVAPAAFAAGFSTALTVSGVLALVGAAVAYWLLVQPMRDVGV</sequence>
<keyword evidence="3 5" id="KW-1133">Transmembrane helix</keyword>
<feature type="transmembrane region" description="Helical" evidence="5">
    <location>
        <begin position="312"/>
        <end position="334"/>
    </location>
</feature>
<dbReference type="SUPFAM" id="SSF103473">
    <property type="entry name" value="MFS general substrate transporter"/>
    <property type="match status" value="1"/>
</dbReference>
<feature type="transmembrane region" description="Helical" evidence="5">
    <location>
        <begin position="371"/>
        <end position="388"/>
    </location>
</feature>
<dbReference type="EMBL" id="PVHK01000161">
    <property type="protein sequence ID" value="PRH40260.1"/>
    <property type="molecule type" value="Genomic_DNA"/>
</dbReference>
<feature type="transmembrane region" description="Helical" evidence="5">
    <location>
        <begin position="180"/>
        <end position="201"/>
    </location>
</feature>
<dbReference type="Proteomes" id="UP000237632">
    <property type="component" value="Unassembled WGS sequence"/>
</dbReference>
<feature type="transmembrane region" description="Helical" evidence="5">
    <location>
        <begin position="417"/>
        <end position="437"/>
    </location>
</feature>